<dbReference type="KEGG" id="scm:SCHCO_02488510"/>
<keyword evidence="2" id="KW-1185">Reference proteome</keyword>
<evidence type="ECO:0000313" key="2">
    <source>
        <dbReference type="Proteomes" id="UP000007431"/>
    </source>
</evidence>
<name>D8PME1_SCHCM</name>
<organism evidence="2">
    <name type="scientific">Schizophyllum commune (strain H4-8 / FGSC 9210)</name>
    <name type="common">Split gill fungus</name>
    <dbReference type="NCBI Taxonomy" id="578458"/>
    <lineage>
        <taxon>Eukaryota</taxon>
        <taxon>Fungi</taxon>
        <taxon>Dikarya</taxon>
        <taxon>Basidiomycota</taxon>
        <taxon>Agaricomycotina</taxon>
        <taxon>Agaricomycetes</taxon>
        <taxon>Agaricomycetidae</taxon>
        <taxon>Agaricales</taxon>
        <taxon>Schizophyllaceae</taxon>
        <taxon>Schizophyllum</taxon>
    </lineage>
</organism>
<dbReference type="OrthoDB" id="10281532at2759"/>
<dbReference type="VEuPathDB" id="FungiDB:SCHCODRAFT_02488510"/>
<dbReference type="AlphaFoldDB" id="D8PME1"/>
<dbReference type="InParanoid" id="D8PME1"/>
<dbReference type="RefSeq" id="XP_003037024.1">
    <property type="nucleotide sequence ID" value="XM_003036978.1"/>
</dbReference>
<reference evidence="1 2" key="1">
    <citation type="journal article" date="2010" name="Nat. Biotechnol.">
        <title>Genome sequence of the model mushroom Schizophyllum commune.</title>
        <authorList>
            <person name="Ohm R.A."/>
            <person name="de Jong J.F."/>
            <person name="Lugones L.G."/>
            <person name="Aerts A."/>
            <person name="Kothe E."/>
            <person name="Stajich J.E."/>
            <person name="de Vries R.P."/>
            <person name="Record E."/>
            <person name="Levasseur A."/>
            <person name="Baker S.E."/>
            <person name="Bartholomew K.A."/>
            <person name="Coutinho P.M."/>
            <person name="Erdmann S."/>
            <person name="Fowler T.J."/>
            <person name="Gathman A.C."/>
            <person name="Lombard V."/>
            <person name="Henrissat B."/>
            <person name="Knabe N."/>
            <person name="Kuees U."/>
            <person name="Lilly W.W."/>
            <person name="Lindquist E."/>
            <person name="Lucas S."/>
            <person name="Magnuson J.K."/>
            <person name="Piumi F."/>
            <person name="Raudaskoski M."/>
            <person name="Salamov A."/>
            <person name="Schmutz J."/>
            <person name="Schwarze F.W.M.R."/>
            <person name="vanKuyk P.A."/>
            <person name="Horton J.S."/>
            <person name="Grigoriev I.V."/>
            <person name="Woesten H.A.B."/>
        </authorList>
    </citation>
    <scope>NUCLEOTIDE SEQUENCE [LARGE SCALE GENOMIC DNA]</scope>
    <source>
        <strain evidence="2">H4-8 / FGSC 9210</strain>
    </source>
</reference>
<evidence type="ECO:0000313" key="1">
    <source>
        <dbReference type="EMBL" id="EFJ02122.1"/>
    </source>
</evidence>
<dbReference type="EMBL" id="GL377302">
    <property type="protein sequence ID" value="EFJ02122.1"/>
    <property type="molecule type" value="Genomic_DNA"/>
</dbReference>
<sequence length="332" mass="38128">MVVCHPEPFQVRRPRSRYAFRVFPQSSPSSSSELPASANEDLKTLGREAAVYNEWMRYLFRPALAQLDQLGLTDHDAYTVFVLTAEWHAFCAVVHFDFSLPYNLEDAFYKVEVHRFSEAFANFWLRYYTNVEGFSKPKSVKNLPTTHHRRVREWFAAHDMDFDGLRSVFEGQSTNAIPPDWGIVFATAQDAKHYWNILLAGLMQHLSSNGESRPTASYLQIPGAMVRFSFWPDFAFMVQTDMSELIRDPVTFGGTWAIDVLKKRVMQRTANLDMDENPTTLFMQNIFHVIYKTLSKISSDEFWAVHAVSAFIELSYQDSRASSSVADLRAGN</sequence>
<dbReference type="HOGENOM" id="CLU_078588_0_0_1"/>
<dbReference type="Proteomes" id="UP000007431">
    <property type="component" value="Unassembled WGS sequence"/>
</dbReference>
<dbReference type="GeneID" id="9589036"/>
<gene>
    <name evidence="1" type="ORF">SCHCODRAFT_103488</name>
</gene>
<accession>D8PME1</accession>
<proteinExistence type="predicted"/>
<feature type="non-terminal residue" evidence="1">
    <location>
        <position position="332"/>
    </location>
</feature>
<protein>
    <submittedName>
        <fullName evidence="1">Uncharacterized protein</fullName>
    </submittedName>
</protein>